<dbReference type="Gene3D" id="3.40.190.10">
    <property type="entry name" value="Periplasmic binding protein-like II"/>
    <property type="match status" value="2"/>
</dbReference>
<evidence type="ECO:0000313" key="11">
    <source>
        <dbReference type="Proteomes" id="UP000252488"/>
    </source>
</evidence>
<dbReference type="PRINTS" id="PR00039">
    <property type="entry name" value="HTHLYSR"/>
</dbReference>
<evidence type="ECO:0000256" key="1">
    <source>
        <dbReference type="ARBA" id="ARBA00009437"/>
    </source>
</evidence>
<evidence type="ECO:0000256" key="2">
    <source>
        <dbReference type="ARBA" id="ARBA00023015"/>
    </source>
</evidence>
<gene>
    <name evidence="6" type="ORF">DLR69_16615</name>
    <name evidence="8" type="ORF">DLR70_04985</name>
    <name evidence="7" type="ORF">DLR72_14610</name>
</gene>
<dbReference type="GO" id="GO:0043565">
    <property type="term" value="F:sequence-specific DNA binding"/>
    <property type="evidence" value="ECO:0007669"/>
    <property type="project" value="TreeGrafter"/>
</dbReference>
<dbReference type="Pfam" id="PF00126">
    <property type="entry name" value="HTH_1"/>
    <property type="match status" value="1"/>
</dbReference>
<dbReference type="GO" id="GO:0006351">
    <property type="term" value="P:DNA-templated transcription"/>
    <property type="evidence" value="ECO:0007669"/>
    <property type="project" value="TreeGrafter"/>
</dbReference>
<dbReference type="SUPFAM" id="SSF46785">
    <property type="entry name" value="Winged helix' DNA-binding domain"/>
    <property type="match status" value="1"/>
</dbReference>
<dbReference type="GO" id="GO:0003700">
    <property type="term" value="F:DNA-binding transcription factor activity"/>
    <property type="evidence" value="ECO:0007669"/>
    <property type="project" value="InterPro"/>
</dbReference>
<evidence type="ECO:0000313" key="10">
    <source>
        <dbReference type="Proteomes" id="UP000252427"/>
    </source>
</evidence>
<dbReference type="EMBL" id="QKKS01000005">
    <property type="protein sequence ID" value="RBM83749.1"/>
    <property type="molecule type" value="Genomic_DNA"/>
</dbReference>
<evidence type="ECO:0000313" key="9">
    <source>
        <dbReference type="Proteomes" id="UP000252199"/>
    </source>
</evidence>
<dbReference type="InterPro" id="IPR000847">
    <property type="entry name" value="LysR_HTH_N"/>
</dbReference>
<sequence>MNMSKLPPLNALRAFEASARLGSFTKAADELNVTQAAISQQVKILEHHLRTELFVREAKGIRLTEAGQSYQPVISQSFHTLRLGTEELFGERGKNTLSIRVSNSFAEHFLAPRLASFLQDYPRFRVRLYTSPWIPADHLAHADIEIYNGYGDWDGLHVERLTHECWQVVCSPQAILKHGPVTDAEQLLNWPRASVIGYRETWLQWFHQQGVKPIPTSACLEFDTTTVALRAIKQSDFALLTRSFVAAEPLRHGELVLAHPATMSTSGGHYMGWRKGDQRPKVLAFCDWIRREIAKQQHA</sequence>
<evidence type="ECO:0000259" key="5">
    <source>
        <dbReference type="PROSITE" id="PS50931"/>
    </source>
</evidence>
<dbReference type="Pfam" id="PF03466">
    <property type="entry name" value="LysR_substrate"/>
    <property type="match status" value="1"/>
</dbReference>
<dbReference type="InterPro" id="IPR058163">
    <property type="entry name" value="LysR-type_TF_proteobact-type"/>
</dbReference>
<name>A0A366AFC1_9VIBR</name>
<dbReference type="PROSITE" id="PS50931">
    <property type="entry name" value="HTH_LYSR"/>
    <property type="match status" value="1"/>
</dbReference>
<keyword evidence="2" id="KW-0805">Transcription regulation</keyword>
<evidence type="ECO:0000256" key="3">
    <source>
        <dbReference type="ARBA" id="ARBA00023125"/>
    </source>
</evidence>
<evidence type="ECO:0000313" key="7">
    <source>
        <dbReference type="EMBL" id="RBM64281.1"/>
    </source>
</evidence>
<dbReference type="SMR" id="A0A366AFC1"/>
<keyword evidence="4" id="KW-0804">Transcription</keyword>
<evidence type="ECO:0000313" key="8">
    <source>
        <dbReference type="EMBL" id="RBM83749.1"/>
    </source>
</evidence>
<dbReference type="PANTHER" id="PTHR30537">
    <property type="entry name" value="HTH-TYPE TRANSCRIPTIONAL REGULATOR"/>
    <property type="match status" value="1"/>
</dbReference>
<accession>A0A366AM35</accession>
<protein>
    <submittedName>
        <fullName evidence="7">LysR family transcriptional regulator</fullName>
    </submittedName>
</protein>
<dbReference type="Gene3D" id="1.10.10.10">
    <property type="entry name" value="Winged helix-like DNA-binding domain superfamily/Winged helix DNA-binding domain"/>
    <property type="match status" value="1"/>
</dbReference>
<proteinExistence type="inferred from homology"/>
<reference evidence="9 10" key="1">
    <citation type="submission" date="2018-06" db="EMBL/GenBank/DDBJ databases">
        <title>Draft genome sequences of nine Vibrio sp. clinical isolates from across the United States representing the closest known relative of Vibrio cholerae.</title>
        <authorList>
            <person name="Islam M.T."/>
            <person name="Liang K."/>
            <person name="Im M.S."/>
            <person name="Winkjer J."/>
            <person name="Busby S."/>
            <person name="Batra D."/>
            <person name="Rowe L."/>
            <person name="Tarr C.L."/>
            <person name="Boucher Y."/>
        </authorList>
    </citation>
    <scope>NUCLEOTIDE SEQUENCE [LARGE SCALE GENOMIC DNA]</scope>
    <source>
        <strain evidence="6 11">2016V-1111</strain>
        <strain evidence="8 10">2016V-1114</strain>
        <strain evidence="7 9">2017V-1110</strain>
    </source>
</reference>
<dbReference type="InterPro" id="IPR005119">
    <property type="entry name" value="LysR_subst-bd"/>
</dbReference>
<keyword evidence="3" id="KW-0238">DNA-binding</keyword>
<dbReference type="InterPro" id="IPR036388">
    <property type="entry name" value="WH-like_DNA-bd_sf"/>
</dbReference>
<dbReference type="FunFam" id="1.10.10.10:FF:000038">
    <property type="entry name" value="Glycine cleavage system transcriptional activator"/>
    <property type="match status" value="1"/>
</dbReference>
<dbReference type="EMBL" id="QKKU01000095">
    <property type="protein sequence ID" value="RBM64281.1"/>
    <property type="molecule type" value="Genomic_DNA"/>
</dbReference>
<comment type="caution">
    <text evidence="7">The sequence shown here is derived from an EMBL/GenBank/DDBJ whole genome shotgun (WGS) entry which is preliminary data.</text>
</comment>
<comment type="similarity">
    <text evidence="1">Belongs to the LysR transcriptional regulatory family.</text>
</comment>
<dbReference type="Proteomes" id="UP000252199">
    <property type="component" value="Unassembled WGS sequence"/>
</dbReference>
<organism evidence="7 9">
    <name type="scientific">Vibrio paracholerae</name>
    <dbReference type="NCBI Taxonomy" id="650003"/>
    <lineage>
        <taxon>Bacteria</taxon>
        <taxon>Pseudomonadati</taxon>
        <taxon>Pseudomonadota</taxon>
        <taxon>Gammaproteobacteria</taxon>
        <taxon>Vibrionales</taxon>
        <taxon>Vibrionaceae</taxon>
        <taxon>Vibrio</taxon>
    </lineage>
</organism>
<feature type="domain" description="HTH lysR-type" evidence="5">
    <location>
        <begin position="7"/>
        <end position="64"/>
    </location>
</feature>
<evidence type="ECO:0000256" key="4">
    <source>
        <dbReference type="ARBA" id="ARBA00023163"/>
    </source>
</evidence>
<dbReference type="PANTHER" id="PTHR30537:SF26">
    <property type="entry name" value="GLYCINE CLEAVAGE SYSTEM TRANSCRIPTIONAL ACTIVATOR"/>
    <property type="match status" value="1"/>
</dbReference>
<dbReference type="SUPFAM" id="SSF53850">
    <property type="entry name" value="Periplasmic binding protein-like II"/>
    <property type="match status" value="1"/>
</dbReference>
<keyword evidence="11" id="KW-1185">Reference proteome</keyword>
<evidence type="ECO:0000313" key="6">
    <source>
        <dbReference type="EMBL" id="RBM50500.1"/>
    </source>
</evidence>
<accession>A0A366AFC1</accession>
<dbReference type="Proteomes" id="UP000252488">
    <property type="component" value="Unassembled WGS sequence"/>
</dbReference>
<dbReference type="EMBL" id="QKKR01000044">
    <property type="protein sequence ID" value="RBM50500.1"/>
    <property type="molecule type" value="Genomic_DNA"/>
</dbReference>
<dbReference type="InterPro" id="IPR036390">
    <property type="entry name" value="WH_DNA-bd_sf"/>
</dbReference>
<dbReference type="Proteomes" id="UP000252427">
    <property type="component" value="Unassembled WGS sequence"/>
</dbReference>
<dbReference type="AlphaFoldDB" id="A0A366AFC1"/>